<dbReference type="Pfam" id="PF02625">
    <property type="entry name" value="XdhC_CoxI"/>
    <property type="match status" value="1"/>
</dbReference>
<feature type="domain" description="XdhC- CoxI" evidence="1">
    <location>
        <begin position="20"/>
        <end position="81"/>
    </location>
</feature>
<dbReference type="EMBL" id="MDHN01000045">
    <property type="protein sequence ID" value="OFC68696.1"/>
    <property type="molecule type" value="Genomic_DNA"/>
</dbReference>
<dbReference type="Pfam" id="PF13478">
    <property type="entry name" value="XdhC_C"/>
    <property type="match status" value="1"/>
</dbReference>
<dbReference type="PANTHER" id="PTHR30388">
    <property type="entry name" value="ALDEHYDE OXIDOREDUCTASE MOLYBDENUM COFACTOR ASSEMBLY PROTEIN"/>
    <property type="match status" value="1"/>
</dbReference>
<keyword evidence="4" id="KW-1185">Reference proteome</keyword>
<evidence type="ECO:0000259" key="1">
    <source>
        <dbReference type="Pfam" id="PF02625"/>
    </source>
</evidence>
<protein>
    <recommendedName>
        <fullName evidence="5">Xanthine dehydrogenase</fullName>
    </recommendedName>
</protein>
<evidence type="ECO:0008006" key="5">
    <source>
        <dbReference type="Google" id="ProtNLM"/>
    </source>
</evidence>
<dbReference type="PANTHER" id="PTHR30388:SF4">
    <property type="entry name" value="MOLYBDENUM COFACTOR INSERTION CHAPERONE PAOD"/>
    <property type="match status" value="1"/>
</dbReference>
<evidence type="ECO:0000313" key="4">
    <source>
        <dbReference type="Proteomes" id="UP000175691"/>
    </source>
</evidence>
<accession>A0A1E7Z581</accession>
<dbReference type="Gene3D" id="3.40.50.720">
    <property type="entry name" value="NAD(P)-binding Rossmann-like Domain"/>
    <property type="match status" value="1"/>
</dbReference>
<dbReference type="InterPro" id="IPR027051">
    <property type="entry name" value="XdhC_Rossmann_dom"/>
</dbReference>
<dbReference type="Proteomes" id="UP000175691">
    <property type="component" value="Unassembled WGS sequence"/>
</dbReference>
<dbReference type="InterPro" id="IPR003777">
    <property type="entry name" value="XdhC_CoxI"/>
</dbReference>
<sequence>MNHHIYHVLSAWAGQRDAGNWLLATIINTEGSSYRKAGAMMLFSQEGAQLGVVSGGCLESDLLHQARRCWETGESRIVTYDMQEEGDIAWRLGIGCGGEVTLLLQPVNADNDYIGLQSVLDSLQQQQSIWYSQPARAGLPAGLVSTEKPSNPEDFCCELLPPPTLGIAGGGVDAMPLCDMAARLGWRVIVNDSRARYARAGDFKTATSTTDLPAGDIAQAEWFHQLDALIVMHHQVRMDGDTLTALANDTPASLKYLALLGPSHRAERVLSEADLNESSLPLTLHAPAGIAIGGELPESIALSMLAQAHAVLHGKSGSSLKGRPCQSD</sequence>
<evidence type="ECO:0000313" key="3">
    <source>
        <dbReference type="EMBL" id="OFC68696.1"/>
    </source>
</evidence>
<gene>
    <name evidence="3" type="ORF">BFC18_01185</name>
</gene>
<dbReference type="InterPro" id="IPR052698">
    <property type="entry name" value="MoCofactor_Util/Proc"/>
</dbReference>
<organism evidence="3 4">
    <name type="scientific">Alteromonas confluentis</name>
    <dbReference type="NCBI Taxonomy" id="1656094"/>
    <lineage>
        <taxon>Bacteria</taxon>
        <taxon>Pseudomonadati</taxon>
        <taxon>Pseudomonadota</taxon>
        <taxon>Gammaproteobacteria</taxon>
        <taxon>Alteromonadales</taxon>
        <taxon>Alteromonadaceae</taxon>
        <taxon>Alteromonas/Salinimonas group</taxon>
        <taxon>Alteromonas</taxon>
    </lineage>
</organism>
<comment type="caution">
    <text evidence="3">The sequence shown here is derived from an EMBL/GenBank/DDBJ whole genome shotgun (WGS) entry which is preliminary data.</text>
</comment>
<dbReference type="OrthoDB" id="9815497at2"/>
<dbReference type="AlphaFoldDB" id="A0A1E7Z581"/>
<name>A0A1E7Z581_9ALTE</name>
<dbReference type="STRING" id="1656094.BFC18_01185"/>
<evidence type="ECO:0000259" key="2">
    <source>
        <dbReference type="Pfam" id="PF13478"/>
    </source>
</evidence>
<feature type="domain" description="XdhC Rossmann" evidence="2">
    <location>
        <begin position="166"/>
        <end position="307"/>
    </location>
</feature>
<reference evidence="3 4" key="1">
    <citation type="submission" date="2016-08" db="EMBL/GenBank/DDBJ databases">
        <authorList>
            <person name="Seilhamer J.J."/>
        </authorList>
    </citation>
    <scope>NUCLEOTIDE SEQUENCE [LARGE SCALE GENOMIC DNA]</scope>
    <source>
        <strain evidence="3 4">KCTC 42603</strain>
    </source>
</reference>
<dbReference type="RefSeq" id="WP_070127735.1">
    <property type="nucleotide sequence ID" value="NZ_MDHN01000045.1"/>
</dbReference>
<proteinExistence type="predicted"/>